<keyword evidence="4" id="KW-1185">Reference proteome</keyword>
<feature type="coiled-coil region" evidence="1">
    <location>
        <begin position="132"/>
        <end position="166"/>
    </location>
</feature>
<comment type="caution">
    <text evidence="3">The sequence shown here is derived from an EMBL/GenBank/DDBJ whole genome shotgun (WGS) entry which is preliminary data.</text>
</comment>
<evidence type="ECO:0000256" key="1">
    <source>
        <dbReference type="SAM" id="Coils"/>
    </source>
</evidence>
<dbReference type="PANTHER" id="PTHR37558:SF1">
    <property type="entry name" value="HTH CENPB-TYPE DOMAIN-CONTAINING PROTEIN"/>
    <property type="match status" value="1"/>
</dbReference>
<name>A0A1D1VR60_RAMVA</name>
<proteinExistence type="predicted"/>
<protein>
    <submittedName>
        <fullName evidence="3">Uncharacterized protein</fullName>
    </submittedName>
</protein>
<feature type="region of interest" description="Disordered" evidence="2">
    <location>
        <begin position="188"/>
        <end position="210"/>
    </location>
</feature>
<organism evidence="3 4">
    <name type="scientific">Ramazzottius varieornatus</name>
    <name type="common">Water bear</name>
    <name type="synonym">Tardigrade</name>
    <dbReference type="NCBI Taxonomy" id="947166"/>
    <lineage>
        <taxon>Eukaryota</taxon>
        <taxon>Metazoa</taxon>
        <taxon>Ecdysozoa</taxon>
        <taxon>Tardigrada</taxon>
        <taxon>Eutardigrada</taxon>
        <taxon>Parachela</taxon>
        <taxon>Hypsibioidea</taxon>
        <taxon>Ramazzottiidae</taxon>
        <taxon>Ramazzottius</taxon>
    </lineage>
</organism>
<evidence type="ECO:0000313" key="4">
    <source>
        <dbReference type="Proteomes" id="UP000186922"/>
    </source>
</evidence>
<sequence>MKSIRPKAAPQLVQLIPLQQMASTSPLACSLSFQVSHMDGQDGAIPSRTRKTKIFFKPKDDVLLLRLVVGMNPYNYELLPREKNGVWREITTTMRNAGINLGERTAKERTDKLMERFQNGDTKHRRSVGLEKEKEYADADSLLQQLAELQKDMEKMAQNIQASEKKLKKPKDRDVAIGEKIRRGAFAQSILQESRRPDEETEEEEEYPSTLPVAEILPQPQQKRLKKGSSTPVPDDFVDIMRRSIAADAKRLELEQRKQAYKEQELQFKKEELAMQKEKLELDRQKDMLVINLLQTFVERFSQG</sequence>
<reference evidence="3 4" key="1">
    <citation type="journal article" date="2016" name="Nat. Commun.">
        <title>Extremotolerant tardigrade genome and improved radiotolerance of human cultured cells by tardigrade-unique protein.</title>
        <authorList>
            <person name="Hashimoto T."/>
            <person name="Horikawa D.D."/>
            <person name="Saito Y."/>
            <person name="Kuwahara H."/>
            <person name="Kozuka-Hata H."/>
            <person name="Shin-I T."/>
            <person name="Minakuchi Y."/>
            <person name="Ohishi K."/>
            <person name="Motoyama A."/>
            <person name="Aizu T."/>
            <person name="Enomoto A."/>
            <person name="Kondo K."/>
            <person name="Tanaka S."/>
            <person name="Hara Y."/>
            <person name="Koshikawa S."/>
            <person name="Sagara H."/>
            <person name="Miura T."/>
            <person name="Yokobori S."/>
            <person name="Miyagawa K."/>
            <person name="Suzuki Y."/>
            <person name="Kubo T."/>
            <person name="Oyama M."/>
            <person name="Kohara Y."/>
            <person name="Fujiyama A."/>
            <person name="Arakawa K."/>
            <person name="Katayama T."/>
            <person name="Toyoda A."/>
            <person name="Kunieda T."/>
        </authorList>
    </citation>
    <scope>NUCLEOTIDE SEQUENCE [LARGE SCALE GENOMIC DNA]</scope>
    <source>
        <strain evidence="3 4">YOKOZUNA-1</strain>
    </source>
</reference>
<dbReference type="AlphaFoldDB" id="A0A1D1VR60"/>
<feature type="coiled-coil region" evidence="1">
    <location>
        <begin position="247"/>
        <end position="286"/>
    </location>
</feature>
<keyword evidence="1" id="KW-0175">Coiled coil</keyword>
<dbReference type="PANTHER" id="PTHR37558">
    <property type="entry name" value="HTH CENPB-TYPE DOMAIN-CONTAINING PROTEIN"/>
    <property type="match status" value="1"/>
</dbReference>
<evidence type="ECO:0000313" key="3">
    <source>
        <dbReference type="EMBL" id="GAV01039.1"/>
    </source>
</evidence>
<accession>A0A1D1VR60</accession>
<evidence type="ECO:0000256" key="2">
    <source>
        <dbReference type="SAM" id="MobiDB-lite"/>
    </source>
</evidence>
<dbReference type="EMBL" id="BDGG01000006">
    <property type="protein sequence ID" value="GAV01039.1"/>
    <property type="molecule type" value="Genomic_DNA"/>
</dbReference>
<dbReference type="Proteomes" id="UP000186922">
    <property type="component" value="Unassembled WGS sequence"/>
</dbReference>
<dbReference type="OrthoDB" id="72637at2759"/>
<gene>
    <name evidence="3" type="primary">RvY_11812-1</name>
    <name evidence="3" type="synonym">RvY_11812.1</name>
    <name evidence="3" type="ORF">RvY_11812</name>
</gene>